<sequence>MNSRSSIDMKVSSFISLVWQWRCFISNEKKLKSMEFNIDLLG</sequence>
<dbReference type="HOGENOM" id="CLU_3252356_0_0_6"/>
<evidence type="ECO:0000313" key="1">
    <source>
        <dbReference type="EMBL" id="ABC29908.1"/>
    </source>
</evidence>
<name>Q2SHG6_HAHCH</name>
<reference evidence="1 2" key="1">
    <citation type="journal article" date="2005" name="Nucleic Acids Res.">
        <title>Genomic blueprint of Hahella chejuensis, a marine microbe producing an algicidal agent.</title>
        <authorList>
            <person name="Jeong H."/>
            <person name="Yim J.H."/>
            <person name="Lee C."/>
            <person name="Choi S.-H."/>
            <person name="Park Y.K."/>
            <person name="Yoon S.H."/>
            <person name="Hur C.-G."/>
            <person name="Kang H.-Y."/>
            <person name="Kim D."/>
            <person name="Lee H.H."/>
            <person name="Park K.H."/>
            <person name="Park S.-H."/>
            <person name="Park H.-S."/>
            <person name="Lee H.K."/>
            <person name="Oh T.K."/>
            <person name="Kim J.F."/>
        </authorList>
    </citation>
    <scope>NUCLEOTIDE SEQUENCE [LARGE SCALE GENOMIC DNA]</scope>
    <source>
        <strain evidence="1 2">KCTC 2396</strain>
    </source>
</reference>
<dbReference type="EMBL" id="CP000155">
    <property type="protein sequence ID" value="ABC29908.1"/>
    <property type="molecule type" value="Genomic_DNA"/>
</dbReference>
<evidence type="ECO:0000313" key="2">
    <source>
        <dbReference type="Proteomes" id="UP000000238"/>
    </source>
</evidence>
<dbReference type="STRING" id="349521.HCH_03145"/>
<proteinExistence type="predicted"/>
<gene>
    <name evidence="1" type="ordered locus">HCH_03145</name>
</gene>
<protein>
    <submittedName>
        <fullName evidence="1">Uncharacterized protein</fullName>
    </submittedName>
</protein>
<dbReference type="AlphaFoldDB" id="Q2SHG6"/>
<organism evidence="1 2">
    <name type="scientific">Hahella chejuensis (strain KCTC 2396)</name>
    <dbReference type="NCBI Taxonomy" id="349521"/>
    <lineage>
        <taxon>Bacteria</taxon>
        <taxon>Pseudomonadati</taxon>
        <taxon>Pseudomonadota</taxon>
        <taxon>Gammaproteobacteria</taxon>
        <taxon>Oceanospirillales</taxon>
        <taxon>Hahellaceae</taxon>
        <taxon>Hahella</taxon>
    </lineage>
</organism>
<keyword evidence="2" id="KW-1185">Reference proteome</keyword>
<dbReference type="KEGG" id="hch:HCH_03145"/>
<accession>Q2SHG6</accession>
<dbReference type="Proteomes" id="UP000000238">
    <property type="component" value="Chromosome"/>
</dbReference>